<accession>A0A0F9D3T2</accession>
<comment type="caution">
    <text evidence="1">The sequence shown here is derived from an EMBL/GenBank/DDBJ whole genome shotgun (WGS) entry which is preliminary data.</text>
</comment>
<protein>
    <submittedName>
        <fullName evidence="1">Uncharacterized protein</fullName>
    </submittedName>
</protein>
<gene>
    <name evidence="1" type="ORF">LCGC14_2326410</name>
</gene>
<name>A0A0F9D3T2_9ZZZZ</name>
<organism evidence="1">
    <name type="scientific">marine sediment metagenome</name>
    <dbReference type="NCBI Taxonomy" id="412755"/>
    <lineage>
        <taxon>unclassified sequences</taxon>
        <taxon>metagenomes</taxon>
        <taxon>ecological metagenomes</taxon>
    </lineage>
</organism>
<evidence type="ECO:0000313" key="1">
    <source>
        <dbReference type="EMBL" id="KKL48346.1"/>
    </source>
</evidence>
<sequence length="48" mass="5198">VQDVASEVAEVVACLSEDQGYVFNSIHNVLAEVEPEKILAMYGAAERC</sequence>
<dbReference type="AlphaFoldDB" id="A0A0F9D3T2"/>
<proteinExistence type="predicted"/>
<dbReference type="EMBL" id="LAZR01033346">
    <property type="protein sequence ID" value="KKL48346.1"/>
    <property type="molecule type" value="Genomic_DNA"/>
</dbReference>
<dbReference type="InterPro" id="IPR038071">
    <property type="entry name" value="UROD/MetE-like_sf"/>
</dbReference>
<dbReference type="Gene3D" id="3.20.20.210">
    <property type="match status" value="1"/>
</dbReference>
<reference evidence="1" key="1">
    <citation type="journal article" date="2015" name="Nature">
        <title>Complex archaea that bridge the gap between prokaryotes and eukaryotes.</title>
        <authorList>
            <person name="Spang A."/>
            <person name="Saw J.H."/>
            <person name="Jorgensen S.L."/>
            <person name="Zaremba-Niedzwiedzka K."/>
            <person name="Martijn J."/>
            <person name="Lind A.E."/>
            <person name="van Eijk R."/>
            <person name="Schleper C."/>
            <person name="Guy L."/>
            <person name="Ettema T.J."/>
        </authorList>
    </citation>
    <scope>NUCLEOTIDE SEQUENCE</scope>
</reference>
<feature type="non-terminal residue" evidence="1">
    <location>
        <position position="1"/>
    </location>
</feature>